<dbReference type="InterPro" id="IPR008173">
    <property type="entry name" value="Adenylyl_cyclase_CyaB"/>
</dbReference>
<dbReference type="CDD" id="cd07890">
    <property type="entry name" value="CYTH-like_AC_IV-like"/>
    <property type="match status" value="1"/>
</dbReference>
<evidence type="ECO:0000313" key="2">
    <source>
        <dbReference type="EMBL" id="EIG54152.1"/>
    </source>
</evidence>
<dbReference type="InterPro" id="IPR023577">
    <property type="entry name" value="CYTH_domain"/>
</dbReference>
<dbReference type="AlphaFoldDB" id="I2Q2Z6"/>
<sequence>MFEAEIKYLAPPSFDPPGERLPDTVFHDVYFDSPDGSFSASGRELRLRQTGGRTILTYKNPPFDPATASKEELETDVADGPAMGALLAGLGYVPRLAFAKTCRRSRCVHAGLVLAVTVVTVDFSPETFVEIEHLAATRQAALATFPAIRAFAANLGLARECPTAYTDFFLAARPGAAPLRNG</sequence>
<dbReference type="EMBL" id="JH600068">
    <property type="protein sequence ID" value="EIG54152.1"/>
    <property type="molecule type" value="Genomic_DNA"/>
</dbReference>
<dbReference type="PANTHER" id="PTHR21028:SF2">
    <property type="entry name" value="CYTH DOMAIN-CONTAINING PROTEIN"/>
    <property type="match status" value="1"/>
</dbReference>
<dbReference type="Gene3D" id="2.40.320.10">
    <property type="entry name" value="Hypothetical Protein Pfu-838710-001"/>
    <property type="match status" value="1"/>
</dbReference>
<dbReference type="STRING" id="596152.DesU5LDRAFT_2496"/>
<protein>
    <submittedName>
        <fullName evidence="2">Adenylate cyclase, class 2 (Thermophilic)</fullName>
    </submittedName>
</protein>
<proteinExistence type="predicted"/>
<organism evidence="2">
    <name type="scientific">Desulfovibrio sp. U5L</name>
    <dbReference type="NCBI Taxonomy" id="596152"/>
    <lineage>
        <taxon>Bacteria</taxon>
        <taxon>Pseudomonadati</taxon>
        <taxon>Thermodesulfobacteriota</taxon>
        <taxon>Desulfovibrionia</taxon>
        <taxon>Desulfovibrionales</taxon>
        <taxon>Desulfovibrionaceae</taxon>
        <taxon>Desulfovibrio</taxon>
    </lineage>
</organism>
<accession>I2Q2Z6</accession>
<dbReference type="eggNOG" id="COG1437">
    <property type="taxonomic scope" value="Bacteria"/>
</dbReference>
<feature type="domain" description="CYTH" evidence="1">
    <location>
        <begin position="1"/>
        <end position="171"/>
    </location>
</feature>
<name>I2Q2Z6_9BACT</name>
<dbReference type="HOGENOM" id="CLU_105244_4_0_7"/>
<dbReference type="SMART" id="SM01118">
    <property type="entry name" value="CYTH"/>
    <property type="match status" value="1"/>
</dbReference>
<dbReference type="OrthoDB" id="3474751at2"/>
<evidence type="ECO:0000259" key="1">
    <source>
        <dbReference type="PROSITE" id="PS51707"/>
    </source>
</evidence>
<dbReference type="InterPro" id="IPR033469">
    <property type="entry name" value="CYTH-like_dom_sf"/>
</dbReference>
<dbReference type="PANTHER" id="PTHR21028">
    <property type="entry name" value="SI:CH211-156B7.4"/>
    <property type="match status" value="1"/>
</dbReference>
<reference evidence="2" key="1">
    <citation type="submission" date="2011-11" db="EMBL/GenBank/DDBJ databases">
        <title>Improved High-Quality Draft sequence of Desulfovibrio sp. U5L.</title>
        <authorList>
            <consortium name="US DOE Joint Genome Institute"/>
            <person name="Lucas S."/>
            <person name="Han J."/>
            <person name="Lapidus A."/>
            <person name="Cheng J.-F."/>
            <person name="Goodwin L."/>
            <person name="Pitluck S."/>
            <person name="Peters L."/>
            <person name="Ovchinnikova G."/>
            <person name="Held B."/>
            <person name="Detter J.C."/>
            <person name="Han C."/>
            <person name="Tapia R."/>
            <person name="Land M."/>
            <person name="Hauser L."/>
            <person name="Kyrpides N."/>
            <person name="Ivanova N."/>
            <person name="Pagani I."/>
            <person name="Gabster J."/>
            <person name="Walker C."/>
            <person name="Stolyar S."/>
            <person name="Stahl D."/>
            <person name="Arkin A."/>
            <person name="Dehal P."/>
            <person name="Hazen T."/>
            <person name="Woyke T."/>
        </authorList>
    </citation>
    <scope>NUCLEOTIDE SEQUENCE [LARGE SCALE GENOMIC DNA]</scope>
    <source>
        <strain evidence="2">U5L</strain>
    </source>
</reference>
<dbReference type="SUPFAM" id="SSF55154">
    <property type="entry name" value="CYTH-like phosphatases"/>
    <property type="match status" value="1"/>
</dbReference>
<gene>
    <name evidence="2" type="ORF">DesU5LDRAFT_2496</name>
</gene>
<dbReference type="Pfam" id="PF01928">
    <property type="entry name" value="CYTH"/>
    <property type="match status" value="1"/>
</dbReference>
<dbReference type="PROSITE" id="PS51707">
    <property type="entry name" value="CYTH"/>
    <property type="match status" value="1"/>
</dbReference>